<name>A0AAD4SCQ6_9MAGN</name>
<dbReference type="AlphaFoldDB" id="A0AAD4SCQ6"/>
<keyword evidence="2" id="KW-1185">Reference proteome</keyword>
<sequence>GLSIQRWMSFLGVSALINNNTKPESSSIANENEISWLGNSSKRLLVPTKL</sequence>
<proteinExistence type="predicted"/>
<protein>
    <submittedName>
        <fullName evidence="1">Uncharacterized protein</fullName>
    </submittedName>
</protein>
<gene>
    <name evidence="1" type="ORF">MKW98_000871</name>
</gene>
<evidence type="ECO:0000313" key="1">
    <source>
        <dbReference type="EMBL" id="KAI3898758.1"/>
    </source>
</evidence>
<reference evidence="1" key="1">
    <citation type="submission" date="2022-04" db="EMBL/GenBank/DDBJ databases">
        <title>A functionally conserved STORR gene fusion in Papaver species that diverged 16.8 million years ago.</title>
        <authorList>
            <person name="Catania T."/>
        </authorList>
    </citation>
    <scope>NUCLEOTIDE SEQUENCE</scope>
    <source>
        <strain evidence="1">S-188037</strain>
    </source>
</reference>
<accession>A0AAD4SCQ6</accession>
<feature type="non-terminal residue" evidence="1">
    <location>
        <position position="50"/>
    </location>
</feature>
<evidence type="ECO:0000313" key="2">
    <source>
        <dbReference type="Proteomes" id="UP001202328"/>
    </source>
</evidence>
<comment type="caution">
    <text evidence="1">The sequence shown here is derived from an EMBL/GenBank/DDBJ whole genome shotgun (WGS) entry which is preliminary data.</text>
</comment>
<dbReference type="EMBL" id="JAJJMB010011819">
    <property type="protein sequence ID" value="KAI3898758.1"/>
    <property type="molecule type" value="Genomic_DNA"/>
</dbReference>
<organism evidence="1 2">
    <name type="scientific">Papaver atlanticum</name>
    <dbReference type="NCBI Taxonomy" id="357466"/>
    <lineage>
        <taxon>Eukaryota</taxon>
        <taxon>Viridiplantae</taxon>
        <taxon>Streptophyta</taxon>
        <taxon>Embryophyta</taxon>
        <taxon>Tracheophyta</taxon>
        <taxon>Spermatophyta</taxon>
        <taxon>Magnoliopsida</taxon>
        <taxon>Ranunculales</taxon>
        <taxon>Papaveraceae</taxon>
        <taxon>Papaveroideae</taxon>
        <taxon>Papaver</taxon>
    </lineage>
</organism>
<feature type="non-terminal residue" evidence="1">
    <location>
        <position position="1"/>
    </location>
</feature>
<dbReference type="Proteomes" id="UP001202328">
    <property type="component" value="Unassembled WGS sequence"/>
</dbReference>